<accession>A0ABX7BPE0</accession>
<evidence type="ECO:0000313" key="2">
    <source>
        <dbReference type="Proteomes" id="UP000595448"/>
    </source>
</evidence>
<evidence type="ECO:0000313" key="1">
    <source>
        <dbReference type="EMBL" id="QQQ19315.1"/>
    </source>
</evidence>
<dbReference type="Proteomes" id="UP000595448">
    <property type="component" value="Chromosome"/>
</dbReference>
<proteinExistence type="predicted"/>
<dbReference type="EMBL" id="CP067977">
    <property type="protein sequence ID" value="QQQ19315.1"/>
    <property type="molecule type" value="Genomic_DNA"/>
</dbReference>
<evidence type="ECO:0008006" key="3">
    <source>
        <dbReference type="Google" id="ProtNLM"/>
    </source>
</evidence>
<name>A0ABX7BPE0_9CAUL</name>
<dbReference type="Gene3D" id="3.30.10.10">
    <property type="entry name" value="Trypsin Inhibitor V, subunit A"/>
    <property type="match status" value="1"/>
</dbReference>
<dbReference type="PROSITE" id="PS51257">
    <property type="entry name" value="PROKAR_LIPOPROTEIN"/>
    <property type="match status" value="1"/>
</dbReference>
<protein>
    <recommendedName>
        <fullName evidence="3">Peptidase inhibitor I78 family protein</fullName>
    </recommendedName>
</protein>
<sequence>MRTPLLIAVAGLAAACAPTERAVVEPVSGQCNAEDARSLIGSHVGAVTFAPDKEVRIVCTTCPTTKDFRPDRLNVRFDQETGIIQSVDCG</sequence>
<dbReference type="RefSeq" id="WP_201103666.1">
    <property type="nucleotide sequence ID" value="NZ_CP067977.1"/>
</dbReference>
<reference evidence="1 2" key="1">
    <citation type="submission" date="2021-01" db="EMBL/GenBank/DDBJ databases">
        <title>Brevundimonas vitis sp. nov., an bacterium isolated from grape (Vitis vinifera).</title>
        <authorList>
            <person name="Jiang L."/>
            <person name="Lee J."/>
        </authorList>
    </citation>
    <scope>NUCLEOTIDE SEQUENCE [LARGE SCALE GENOMIC DNA]</scope>
    <source>
        <strain evidence="1 2">GRTSA-9</strain>
    </source>
</reference>
<gene>
    <name evidence="1" type="ORF">JIP62_04185</name>
</gene>
<keyword evidence="2" id="KW-1185">Reference proteome</keyword>
<organism evidence="1 2">
    <name type="scientific">Brevundimonas vitisensis</name>
    <dbReference type="NCBI Taxonomy" id="2800818"/>
    <lineage>
        <taxon>Bacteria</taxon>
        <taxon>Pseudomonadati</taxon>
        <taxon>Pseudomonadota</taxon>
        <taxon>Alphaproteobacteria</taxon>
        <taxon>Caulobacterales</taxon>
        <taxon>Caulobacteraceae</taxon>
        <taxon>Brevundimonas</taxon>
    </lineage>
</organism>